<reference evidence="2" key="1">
    <citation type="submission" date="2016-11" db="EMBL/GenBank/DDBJ databases">
        <authorList>
            <person name="Varghese N."/>
            <person name="Submissions S."/>
        </authorList>
    </citation>
    <scope>NUCLEOTIDE SEQUENCE [LARGE SCALE GENOMIC DNA]</scope>
    <source>
        <strain evidence="2">DSM 21264</strain>
    </source>
</reference>
<organism evidence="1 2">
    <name type="scientific">Vibrio gazogenes DSM 21264 = NBRC 103151</name>
    <dbReference type="NCBI Taxonomy" id="1123492"/>
    <lineage>
        <taxon>Bacteria</taxon>
        <taxon>Pseudomonadati</taxon>
        <taxon>Pseudomonadota</taxon>
        <taxon>Gammaproteobacteria</taxon>
        <taxon>Vibrionales</taxon>
        <taxon>Vibrionaceae</taxon>
        <taxon>Vibrio</taxon>
    </lineage>
</organism>
<dbReference type="EMBL" id="FQUH01000002">
    <property type="protein sequence ID" value="SHE61450.1"/>
    <property type="molecule type" value="Genomic_DNA"/>
</dbReference>
<protein>
    <submittedName>
        <fullName evidence="1">Uncharacterized protein</fullName>
    </submittedName>
</protein>
<proteinExistence type="predicted"/>
<name>A0A1M4UXS3_VIBGA</name>
<evidence type="ECO:0000313" key="2">
    <source>
        <dbReference type="Proteomes" id="UP000184159"/>
    </source>
</evidence>
<dbReference type="AlphaFoldDB" id="A0A1M4UXS3"/>
<keyword evidence="2" id="KW-1185">Reference proteome</keyword>
<dbReference type="Proteomes" id="UP000184159">
    <property type="component" value="Unassembled WGS sequence"/>
</dbReference>
<sequence>MDIIVAIGGLCILAWWTRLFLNDMKYTPKIKIKDKKIENQ</sequence>
<accession>A0A1M4UXS3</accession>
<gene>
    <name evidence="1" type="ORF">SAMN02745781_00590</name>
</gene>
<evidence type="ECO:0000313" key="1">
    <source>
        <dbReference type="EMBL" id="SHE61450.1"/>
    </source>
</evidence>